<dbReference type="PANTHER" id="PTHR12964">
    <property type="entry name" value="NADH-UBIQUINONE OXIDOREDUCTASE B14 SUBUNIT"/>
    <property type="match status" value="1"/>
</dbReference>
<name>A0AAW1MHR3_POPJA</name>
<evidence type="ECO:0000256" key="4">
    <source>
        <dbReference type="ARBA" id="ARBA00016386"/>
    </source>
</evidence>
<evidence type="ECO:0000256" key="6">
    <source>
        <dbReference type="ARBA" id="ARBA00022660"/>
    </source>
</evidence>
<evidence type="ECO:0000256" key="10">
    <source>
        <dbReference type="ARBA" id="ARBA00023136"/>
    </source>
</evidence>
<evidence type="ECO:0000313" key="16">
    <source>
        <dbReference type="Proteomes" id="UP001458880"/>
    </source>
</evidence>
<reference evidence="15 16" key="1">
    <citation type="journal article" date="2024" name="BMC Genomics">
        <title>De novo assembly and annotation of Popillia japonica's genome with initial clues to its potential as an invasive pest.</title>
        <authorList>
            <person name="Cucini C."/>
            <person name="Boschi S."/>
            <person name="Funari R."/>
            <person name="Cardaioli E."/>
            <person name="Iannotti N."/>
            <person name="Marturano G."/>
            <person name="Paoli F."/>
            <person name="Bruttini M."/>
            <person name="Carapelli A."/>
            <person name="Frati F."/>
            <person name="Nardi F."/>
        </authorList>
    </citation>
    <scope>NUCLEOTIDE SEQUENCE [LARGE SCALE GENOMIC DNA]</scope>
    <source>
        <strain evidence="15">DMR45628</strain>
    </source>
</reference>
<proteinExistence type="inferred from homology"/>
<keyword evidence="10" id="KW-0472">Membrane</keyword>
<dbReference type="GO" id="GO:0045271">
    <property type="term" value="C:respiratory chain complex I"/>
    <property type="evidence" value="ECO:0007669"/>
    <property type="project" value="InterPro"/>
</dbReference>
<dbReference type="GO" id="GO:0005743">
    <property type="term" value="C:mitochondrial inner membrane"/>
    <property type="evidence" value="ECO:0007669"/>
    <property type="project" value="UniProtKB-SubCell"/>
</dbReference>
<accession>A0AAW1MHR3</accession>
<evidence type="ECO:0000256" key="3">
    <source>
        <dbReference type="ARBA" id="ARBA00011790"/>
    </source>
</evidence>
<evidence type="ECO:0000256" key="13">
    <source>
        <dbReference type="ARBA" id="ARBA00046116"/>
    </source>
</evidence>
<gene>
    <name evidence="15" type="ORF">QE152_g6519</name>
</gene>
<evidence type="ECO:0000256" key="7">
    <source>
        <dbReference type="ARBA" id="ARBA00022792"/>
    </source>
</evidence>
<keyword evidence="5" id="KW-0813">Transport</keyword>
<dbReference type="GO" id="GO:0006979">
    <property type="term" value="P:response to oxidative stress"/>
    <property type="evidence" value="ECO:0007669"/>
    <property type="project" value="TreeGrafter"/>
</dbReference>
<feature type="domain" description="Complex 1 LYR protein" evidence="14">
    <location>
        <begin position="34"/>
        <end position="88"/>
    </location>
</feature>
<sequence length="140" mass="16939">MTSQAVRAGLREVKPILSVDNEEARKRVLNLYKAWYRQIPYIVRRYDIPRSEQQCREKLREEFTKHKDVTDIRIIDMLVIKGQMELKETAEVWKQKGHIMIMCYKLLINRRNFNICSTIKSDSKIIYLRVLFSYVNYFFI</sequence>
<comment type="function">
    <text evidence="13">Accessory subunit of the mitochondrial membrane respiratory chain NADH dehydrogenase (Complex I), that is believed to be not involved in catalysis. Required for proper complex I assembly. Complex I functions in the transfer of electrons from NADH to the respiratory chain. The immediate electron acceptor for the enzyme is believed to be ubiquinone.</text>
</comment>
<evidence type="ECO:0000256" key="9">
    <source>
        <dbReference type="ARBA" id="ARBA00023128"/>
    </source>
</evidence>
<evidence type="ECO:0000256" key="11">
    <source>
        <dbReference type="ARBA" id="ARBA00030213"/>
    </source>
</evidence>
<dbReference type="InterPro" id="IPR045299">
    <property type="entry name" value="Complex1_LYR_NDUFA6_LYRM6"/>
</dbReference>
<dbReference type="Pfam" id="PF05347">
    <property type="entry name" value="Complex1_LYR"/>
    <property type="match status" value="1"/>
</dbReference>
<evidence type="ECO:0000256" key="1">
    <source>
        <dbReference type="ARBA" id="ARBA00004443"/>
    </source>
</evidence>
<evidence type="ECO:0000256" key="5">
    <source>
        <dbReference type="ARBA" id="ARBA00022448"/>
    </source>
</evidence>
<evidence type="ECO:0000256" key="12">
    <source>
        <dbReference type="ARBA" id="ARBA00032352"/>
    </source>
</evidence>
<comment type="similarity">
    <text evidence="2">Belongs to the complex I LYR family.</text>
</comment>
<keyword evidence="6" id="KW-0679">Respiratory chain</keyword>
<evidence type="ECO:0000259" key="14">
    <source>
        <dbReference type="Pfam" id="PF05347"/>
    </source>
</evidence>
<dbReference type="InterPro" id="IPR008011">
    <property type="entry name" value="Complex1_LYR_dom"/>
</dbReference>
<dbReference type="InterPro" id="IPR016488">
    <property type="entry name" value="NADH_Ub_cplx-1_asu_su-6"/>
</dbReference>
<dbReference type="AlphaFoldDB" id="A0AAW1MHR3"/>
<keyword evidence="16" id="KW-1185">Reference proteome</keyword>
<protein>
    <recommendedName>
        <fullName evidence="4">NADH dehydrogenase [ubiquinone] 1 alpha subcomplex subunit 6</fullName>
    </recommendedName>
    <alternativeName>
        <fullName evidence="11">Complex I-B14</fullName>
    </alternativeName>
    <alternativeName>
        <fullName evidence="12">NADH-ubiquinone oxidoreductase B14 subunit</fullName>
    </alternativeName>
</protein>
<comment type="subunit">
    <text evidence="3">Mammalian complex I is composed of 45 different subunits.</text>
</comment>
<keyword evidence="7" id="KW-0999">Mitochondrion inner membrane</keyword>
<evidence type="ECO:0000256" key="2">
    <source>
        <dbReference type="ARBA" id="ARBA00009508"/>
    </source>
</evidence>
<dbReference type="PANTHER" id="PTHR12964:SF0">
    <property type="entry name" value="NADH DEHYDROGENASE [UBIQUINONE] 1 ALPHA SUBCOMPLEX SUBUNIT 6"/>
    <property type="match status" value="1"/>
</dbReference>
<dbReference type="EMBL" id="JASPKY010000044">
    <property type="protein sequence ID" value="KAK9745920.1"/>
    <property type="molecule type" value="Genomic_DNA"/>
</dbReference>
<evidence type="ECO:0000256" key="8">
    <source>
        <dbReference type="ARBA" id="ARBA00022982"/>
    </source>
</evidence>
<evidence type="ECO:0000313" key="15">
    <source>
        <dbReference type="EMBL" id="KAK9745920.1"/>
    </source>
</evidence>
<dbReference type="Proteomes" id="UP001458880">
    <property type="component" value="Unassembled WGS sequence"/>
</dbReference>
<organism evidence="15 16">
    <name type="scientific">Popillia japonica</name>
    <name type="common">Japanese beetle</name>
    <dbReference type="NCBI Taxonomy" id="7064"/>
    <lineage>
        <taxon>Eukaryota</taxon>
        <taxon>Metazoa</taxon>
        <taxon>Ecdysozoa</taxon>
        <taxon>Arthropoda</taxon>
        <taxon>Hexapoda</taxon>
        <taxon>Insecta</taxon>
        <taxon>Pterygota</taxon>
        <taxon>Neoptera</taxon>
        <taxon>Endopterygota</taxon>
        <taxon>Coleoptera</taxon>
        <taxon>Polyphaga</taxon>
        <taxon>Scarabaeiformia</taxon>
        <taxon>Scarabaeidae</taxon>
        <taxon>Rutelinae</taxon>
        <taxon>Popillia</taxon>
    </lineage>
</organism>
<comment type="subcellular location">
    <subcellularLocation>
        <location evidence="1">Mitochondrion inner membrane</location>
        <topology evidence="1">Peripheral membrane protein</topology>
        <orientation evidence="1">Matrix side</orientation>
    </subcellularLocation>
</comment>
<keyword evidence="8" id="KW-0249">Electron transport</keyword>
<dbReference type="CDD" id="cd20266">
    <property type="entry name" value="Complex1_LYR_NDUFA6_LYRM6"/>
    <property type="match status" value="1"/>
</dbReference>
<comment type="caution">
    <text evidence="15">The sequence shown here is derived from an EMBL/GenBank/DDBJ whole genome shotgun (WGS) entry which is preliminary data.</text>
</comment>
<keyword evidence="9" id="KW-0496">Mitochondrion</keyword>